<dbReference type="Ensembl" id="ENSCINT00000008428.2">
    <property type="protein sequence ID" value="ENSCINP00000008428.2"/>
    <property type="gene ID" value="ENSCING00000014641.2"/>
</dbReference>
<keyword evidence="3" id="KW-1185">Reference proteome</keyword>
<dbReference type="GeneTree" id="ENSGT00530000067296"/>
<dbReference type="EMBL" id="EAAA01002290">
    <property type="status" value="NOT_ANNOTATED_CDS"/>
    <property type="molecule type" value="Genomic_DNA"/>
</dbReference>
<dbReference type="HOGENOM" id="CLU_1040236_0_0_1"/>
<accession>F6Z0Q2</accession>
<feature type="compositionally biased region" description="Polar residues" evidence="1">
    <location>
        <begin position="55"/>
        <end position="72"/>
    </location>
</feature>
<reference evidence="3" key="1">
    <citation type="journal article" date="2002" name="Science">
        <title>The draft genome of Ciona intestinalis: insights into chordate and vertebrate origins.</title>
        <authorList>
            <person name="Dehal P."/>
            <person name="Satou Y."/>
            <person name="Campbell R.K."/>
            <person name="Chapman J."/>
            <person name="Degnan B."/>
            <person name="De Tomaso A."/>
            <person name="Davidson B."/>
            <person name="Di Gregorio A."/>
            <person name="Gelpke M."/>
            <person name="Goodstein D.M."/>
            <person name="Harafuji N."/>
            <person name="Hastings K.E."/>
            <person name="Ho I."/>
            <person name="Hotta K."/>
            <person name="Huang W."/>
            <person name="Kawashima T."/>
            <person name="Lemaire P."/>
            <person name="Martinez D."/>
            <person name="Meinertzhagen I.A."/>
            <person name="Necula S."/>
            <person name="Nonaka M."/>
            <person name="Putnam N."/>
            <person name="Rash S."/>
            <person name="Saiga H."/>
            <person name="Satake M."/>
            <person name="Terry A."/>
            <person name="Yamada L."/>
            <person name="Wang H.G."/>
            <person name="Awazu S."/>
            <person name="Azumi K."/>
            <person name="Boore J."/>
            <person name="Branno M."/>
            <person name="Chin-Bow S."/>
            <person name="DeSantis R."/>
            <person name="Doyle S."/>
            <person name="Francino P."/>
            <person name="Keys D.N."/>
            <person name="Haga S."/>
            <person name="Hayashi H."/>
            <person name="Hino K."/>
            <person name="Imai K.S."/>
            <person name="Inaba K."/>
            <person name="Kano S."/>
            <person name="Kobayashi K."/>
            <person name="Kobayashi M."/>
            <person name="Lee B.I."/>
            <person name="Makabe K.W."/>
            <person name="Manohar C."/>
            <person name="Matassi G."/>
            <person name="Medina M."/>
            <person name="Mochizuki Y."/>
            <person name="Mount S."/>
            <person name="Morishita T."/>
            <person name="Miura S."/>
            <person name="Nakayama A."/>
            <person name="Nishizaka S."/>
            <person name="Nomoto H."/>
            <person name="Ohta F."/>
            <person name="Oishi K."/>
            <person name="Rigoutsos I."/>
            <person name="Sano M."/>
            <person name="Sasaki A."/>
            <person name="Sasakura Y."/>
            <person name="Shoguchi E."/>
            <person name="Shin-i T."/>
            <person name="Spagnuolo A."/>
            <person name="Stainier D."/>
            <person name="Suzuki M.M."/>
            <person name="Tassy O."/>
            <person name="Takatori N."/>
            <person name="Tokuoka M."/>
            <person name="Yagi K."/>
            <person name="Yoshizaki F."/>
            <person name="Wada S."/>
            <person name="Zhang C."/>
            <person name="Hyatt P.D."/>
            <person name="Larimer F."/>
            <person name="Detter C."/>
            <person name="Doggett N."/>
            <person name="Glavina T."/>
            <person name="Hawkins T."/>
            <person name="Richardson P."/>
            <person name="Lucas S."/>
            <person name="Kohara Y."/>
            <person name="Levine M."/>
            <person name="Satoh N."/>
            <person name="Rokhsar D.S."/>
        </authorList>
    </citation>
    <scope>NUCLEOTIDE SEQUENCE [LARGE SCALE GENOMIC DNA]</scope>
</reference>
<reference evidence="2" key="4">
    <citation type="submission" date="2025-09" db="UniProtKB">
        <authorList>
            <consortium name="Ensembl"/>
        </authorList>
    </citation>
    <scope>IDENTIFICATION</scope>
</reference>
<evidence type="ECO:0000313" key="2">
    <source>
        <dbReference type="Ensembl" id="ENSCINP00000008428.2"/>
    </source>
</evidence>
<dbReference type="InParanoid" id="F6Z0Q2"/>
<evidence type="ECO:0000256" key="1">
    <source>
        <dbReference type="SAM" id="MobiDB-lite"/>
    </source>
</evidence>
<name>F6Z0Q2_CIOIN</name>
<proteinExistence type="predicted"/>
<feature type="compositionally biased region" description="Polar residues" evidence="1">
    <location>
        <begin position="1"/>
        <end position="26"/>
    </location>
</feature>
<feature type="region of interest" description="Disordered" evidence="1">
    <location>
        <begin position="1"/>
        <end position="268"/>
    </location>
</feature>
<dbReference type="AlphaFoldDB" id="F6Z0Q2"/>
<dbReference type="Proteomes" id="UP000008144">
    <property type="component" value="Chromosome 6"/>
</dbReference>
<feature type="compositionally biased region" description="Polar residues" evidence="1">
    <location>
        <begin position="82"/>
        <end position="95"/>
    </location>
</feature>
<reference evidence="2" key="3">
    <citation type="submission" date="2025-08" db="UniProtKB">
        <authorList>
            <consortium name="Ensembl"/>
        </authorList>
    </citation>
    <scope>IDENTIFICATION</scope>
</reference>
<sequence length="268" mass="29679">MAHQHYAQTNKSRQILHSPQNVNPNAKQKHQQHITGQEQNIDAYGQIHGHASPPYSMQSKSNYKQQTPSPAYSNKRDPPAYTAQTPTPSNPQHNPRQMKVDITAARKSNTGPRGGKPSPTPTVANNYLNAVENGSENRSVAVLRHPKERVESAVRAARVTGNSNKRHSGSYSAAPCPKQMTIAGCKGTPDTSEPPPLYKDDTTEEKSIRMSPVPVRRSFKRSSEKHKTNNKTASDSNSSLDEEDNMEEPEQEWETTNPEDTGMQVMST</sequence>
<feature type="compositionally biased region" description="Polar residues" evidence="1">
    <location>
        <begin position="255"/>
        <end position="268"/>
    </location>
</feature>
<feature type="compositionally biased region" description="Acidic residues" evidence="1">
    <location>
        <begin position="240"/>
        <end position="253"/>
    </location>
</feature>
<feature type="compositionally biased region" description="Basic and acidic residues" evidence="1">
    <location>
        <begin position="198"/>
        <end position="208"/>
    </location>
</feature>
<protein>
    <submittedName>
        <fullName evidence="2">Uncharacterized protein</fullName>
    </submittedName>
</protein>
<evidence type="ECO:0000313" key="3">
    <source>
        <dbReference type="Proteomes" id="UP000008144"/>
    </source>
</evidence>
<organism evidence="2 3">
    <name type="scientific">Ciona intestinalis</name>
    <name type="common">Transparent sea squirt</name>
    <name type="synonym">Ascidia intestinalis</name>
    <dbReference type="NCBI Taxonomy" id="7719"/>
    <lineage>
        <taxon>Eukaryota</taxon>
        <taxon>Metazoa</taxon>
        <taxon>Chordata</taxon>
        <taxon>Tunicata</taxon>
        <taxon>Ascidiacea</taxon>
        <taxon>Phlebobranchia</taxon>
        <taxon>Cionidae</taxon>
        <taxon>Ciona</taxon>
    </lineage>
</organism>
<feature type="compositionally biased region" description="Polar residues" evidence="1">
    <location>
        <begin position="121"/>
        <end position="138"/>
    </location>
</feature>
<reference evidence="2" key="2">
    <citation type="journal article" date="2008" name="Genome Biol.">
        <title>Improved genome assembly and evidence-based global gene model set for the chordate Ciona intestinalis: new insight into intron and operon populations.</title>
        <authorList>
            <person name="Satou Y."/>
            <person name="Mineta K."/>
            <person name="Ogasawara M."/>
            <person name="Sasakura Y."/>
            <person name="Shoguchi E."/>
            <person name="Ueno K."/>
            <person name="Yamada L."/>
            <person name="Matsumoto J."/>
            <person name="Wasserscheid J."/>
            <person name="Dewar K."/>
            <person name="Wiley G.B."/>
            <person name="Macmil S.L."/>
            <person name="Roe B.A."/>
            <person name="Zeller R.W."/>
            <person name="Hastings K.E."/>
            <person name="Lemaire P."/>
            <person name="Lindquist E."/>
            <person name="Endo T."/>
            <person name="Hotta K."/>
            <person name="Inaba K."/>
        </authorList>
    </citation>
    <scope>NUCLEOTIDE SEQUENCE [LARGE SCALE GENOMIC DNA]</scope>
    <source>
        <strain evidence="2">wild type</strain>
    </source>
</reference>